<feature type="compositionally biased region" description="Basic and acidic residues" evidence="1">
    <location>
        <begin position="54"/>
        <end position="64"/>
    </location>
</feature>
<proteinExistence type="predicted"/>
<accession>A0ABT7YZ05</accession>
<dbReference type="Pfam" id="PF01590">
    <property type="entry name" value="GAF"/>
    <property type="match status" value="1"/>
</dbReference>
<feature type="region of interest" description="Disordered" evidence="1">
    <location>
        <begin position="54"/>
        <end position="73"/>
    </location>
</feature>
<feature type="compositionally biased region" description="Low complexity" evidence="1">
    <location>
        <begin position="439"/>
        <end position="452"/>
    </location>
</feature>
<dbReference type="Gene3D" id="3.30.450.40">
    <property type="match status" value="1"/>
</dbReference>
<evidence type="ECO:0000256" key="1">
    <source>
        <dbReference type="SAM" id="MobiDB-lite"/>
    </source>
</evidence>
<dbReference type="RefSeq" id="WP_290109228.1">
    <property type="nucleotide sequence ID" value="NZ_JAUEPL010000001.1"/>
</dbReference>
<feature type="region of interest" description="Disordered" evidence="1">
    <location>
        <begin position="408"/>
        <end position="459"/>
    </location>
</feature>
<name>A0ABT7YZ05_9ACTN</name>
<dbReference type="InterPro" id="IPR029016">
    <property type="entry name" value="GAF-like_dom_sf"/>
</dbReference>
<keyword evidence="4" id="KW-1185">Reference proteome</keyword>
<dbReference type="InterPro" id="IPR003018">
    <property type="entry name" value="GAF"/>
</dbReference>
<feature type="compositionally biased region" description="Low complexity" evidence="1">
    <location>
        <begin position="423"/>
        <end position="432"/>
    </location>
</feature>
<protein>
    <submittedName>
        <fullName evidence="3">GAF domain-containing protein</fullName>
    </submittedName>
</protein>
<comment type="caution">
    <text evidence="3">The sequence shown here is derived from an EMBL/GenBank/DDBJ whole genome shotgun (WGS) entry which is preliminary data.</text>
</comment>
<dbReference type="Proteomes" id="UP001174050">
    <property type="component" value="Unassembled WGS sequence"/>
</dbReference>
<reference evidence="3" key="1">
    <citation type="submission" date="2023-06" db="EMBL/GenBank/DDBJ databases">
        <title>WGS-Sequencing of Streptomyces ficellus isolate 21 collected from sand in Gara Djebilet Iron Mine in Algeria.</title>
        <authorList>
            <person name="Zegers G.P."/>
            <person name="Gomez A."/>
            <person name="Gueddou A."/>
            <person name="Zahara A.F."/>
            <person name="Worth M."/>
            <person name="Sevigny J.L."/>
            <person name="Tisa L."/>
        </authorList>
    </citation>
    <scope>NUCLEOTIDE SEQUENCE</scope>
    <source>
        <strain evidence="3">AS11</strain>
    </source>
</reference>
<dbReference type="EMBL" id="JAUEPL010000001">
    <property type="protein sequence ID" value="MDN3292456.1"/>
    <property type="molecule type" value="Genomic_DNA"/>
</dbReference>
<sequence length="459" mass="49350">MRNATVDMTRLAAMDTREAALLLKGVRDATLRGGRPPLAPRADIRESWQRMLRKGVDPDKDHRSGLLPPGELERRRNASPLAALLPVLREGLVSVSGSGGDAVQHIMVVADAEGRVLWREGSPAVLRKADGHGFEPGADWAETTVGTNGVGTALVTRRPVQVHSAEHFVSTHHSWTCAGAPITDPRDGKLLGAVDVSGPLATMHPATLMLVSSVARLAEAELRNRHFAELARLRSVAAPILCRVGGRALAVDTHGWLAGVTGMPPVDRLPLPASFRAGRVWLPSLGMCAVEPLPGGWLLRLVDEETRTVSRLVLDVSRPRRWSLEVSGAVGGWTQELSPRHAELLYVLALHRDGRTAAELAYDVFGDRTRTVTVRAEMSRVRRTLAGVLDHRPYRFREEVEVEVVRPADPGDLLPHSTAPAVRASRGEAAGEPAGGRSGTDSSGAGRSGTTRSSRRPPA</sequence>
<organism evidence="3 4">
    <name type="scientific">Streptomyces ficellus</name>
    <dbReference type="NCBI Taxonomy" id="1977088"/>
    <lineage>
        <taxon>Bacteria</taxon>
        <taxon>Bacillati</taxon>
        <taxon>Actinomycetota</taxon>
        <taxon>Actinomycetes</taxon>
        <taxon>Kitasatosporales</taxon>
        <taxon>Streptomycetaceae</taxon>
        <taxon>Streptomyces</taxon>
    </lineage>
</organism>
<evidence type="ECO:0000259" key="2">
    <source>
        <dbReference type="Pfam" id="PF01590"/>
    </source>
</evidence>
<evidence type="ECO:0000313" key="3">
    <source>
        <dbReference type="EMBL" id="MDN3292456.1"/>
    </source>
</evidence>
<gene>
    <name evidence="3" type="ORF">QWM81_00040</name>
</gene>
<evidence type="ECO:0000313" key="4">
    <source>
        <dbReference type="Proteomes" id="UP001174050"/>
    </source>
</evidence>
<feature type="domain" description="GAF" evidence="2">
    <location>
        <begin position="111"/>
        <end position="222"/>
    </location>
</feature>